<sequence>MAQVWSPSPQLAQAWSPSAVSMESVFKVLNDHDHPFVMVGGYALPWMGVPVHTGYIMDILVRTSQASSIHQSLAQTREWIEVDDASIPGLVSFAERQEKRSVGRLKRLDDHWYICLCTEDTYKLMVDTKKIQVPHPISLNAGLVESEFHPNPADRRVRPFLTTDKNIKFVWAEPVTFPVFIPTIPEYLDSCLSCTGGRSHLDDELYSIPEGDLDYLSRYLALDLPHQQDKLLPKVHQAKLLEDYFINRQRRQEVRMKKILERRRKRSSQFNSQPQLPWATLDL</sequence>
<dbReference type="AlphaFoldDB" id="A0A2T6ZP53"/>
<evidence type="ECO:0000313" key="2">
    <source>
        <dbReference type="Proteomes" id="UP000244722"/>
    </source>
</evidence>
<organism evidence="1 2">
    <name type="scientific">Tuber borchii</name>
    <name type="common">White truffle</name>
    <dbReference type="NCBI Taxonomy" id="42251"/>
    <lineage>
        <taxon>Eukaryota</taxon>
        <taxon>Fungi</taxon>
        <taxon>Dikarya</taxon>
        <taxon>Ascomycota</taxon>
        <taxon>Pezizomycotina</taxon>
        <taxon>Pezizomycetes</taxon>
        <taxon>Pezizales</taxon>
        <taxon>Tuberaceae</taxon>
        <taxon>Tuber</taxon>
    </lineage>
</organism>
<protein>
    <submittedName>
        <fullName evidence="1">Uncharacterized protein</fullName>
    </submittedName>
</protein>
<comment type="caution">
    <text evidence="1">The sequence shown here is derived from an EMBL/GenBank/DDBJ whole genome shotgun (WGS) entry which is preliminary data.</text>
</comment>
<evidence type="ECO:0000313" key="1">
    <source>
        <dbReference type="EMBL" id="PUU77255.1"/>
    </source>
</evidence>
<keyword evidence="2" id="KW-1185">Reference proteome</keyword>
<name>A0A2T6ZP53_TUBBO</name>
<gene>
    <name evidence="1" type="ORF">B9Z19DRAFT_1194161</name>
</gene>
<proteinExistence type="predicted"/>
<dbReference type="OrthoDB" id="2959714at2759"/>
<dbReference type="EMBL" id="NESQ01000157">
    <property type="protein sequence ID" value="PUU77255.1"/>
    <property type="molecule type" value="Genomic_DNA"/>
</dbReference>
<accession>A0A2T6ZP53</accession>
<reference evidence="1 2" key="1">
    <citation type="submission" date="2017-04" db="EMBL/GenBank/DDBJ databases">
        <title>Draft genome sequence of Tuber borchii Vittad., a whitish edible truffle.</title>
        <authorList>
            <consortium name="DOE Joint Genome Institute"/>
            <person name="Murat C."/>
            <person name="Kuo A."/>
            <person name="Barry K.W."/>
            <person name="Clum A."/>
            <person name="Dockter R.B."/>
            <person name="Fauchery L."/>
            <person name="Iotti M."/>
            <person name="Kohler A."/>
            <person name="Labutti K."/>
            <person name="Lindquist E.A."/>
            <person name="Lipzen A."/>
            <person name="Ohm R.A."/>
            <person name="Wang M."/>
            <person name="Grigoriev I.V."/>
            <person name="Zambonelli A."/>
            <person name="Martin F.M."/>
        </authorList>
    </citation>
    <scope>NUCLEOTIDE SEQUENCE [LARGE SCALE GENOMIC DNA]</scope>
    <source>
        <strain evidence="1 2">Tbo3840</strain>
    </source>
</reference>
<dbReference type="Proteomes" id="UP000244722">
    <property type="component" value="Unassembled WGS sequence"/>
</dbReference>